<keyword evidence="4" id="KW-0997">Cell inner membrane</keyword>
<dbReference type="EMBL" id="QPJQ01000021">
    <property type="protein sequence ID" value="RCX00553.1"/>
    <property type="molecule type" value="Genomic_DNA"/>
</dbReference>
<dbReference type="InterPro" id="IPR000727">
    <property type="entry name" value="T_SNARE_dom"/>
</dbReference>
<reference evidence="15 16" key="1">
    <citation type="submission" date="2018-07" db="EMBL/GenBank/DDBJ databases">
        <title>Genomic Encyclopedia of Type Strains, Phase III (KMG-III): the genomes of soil and plant-associated and newly described type strains.</title>
        <authorList>
            <person name="Whitman W."/>
        </authorList>
    </citation>
    <scope>NUCLEOTIDE SEQUENCE [LARGE SCALE GENOMIC DNA]</scope>
    <source>
        <strain evidence="15 16">CECT 7731</strain>
    </source>
</reference>
<evidence type="ECO:0000256" key="9">
    <source>
        <dbReference type="ARBA" id="ARBA00029447"/>
    </source>
</evidence>
<gene>
    <name evidence="15" type="ORF">DFP77_12152</name>
</gene>
<dbReference type="OrthoDB" id="2489132at2"/>
<dbReference type="CDD" id="cd12912">
    <property type="entry name" value="PDC2_MCP_like"/>
    <property type="match status" value="1"/>
</dbReference>
<comment type="similarity">
    <text evidence="9">Belongs to the methyl-accepting chemotaxis (MCP) protein family.</text>
</comment>
<dbReference type="SUPFAM" id="SSF103190">
    <property type="entry name" value="Sensory domain-like"/>
    <property type="match status" value="1"/>
</dbReference>
<dbReference type="CDD" id="cd12913">
    <property type="entry name" value="PDC1_MCP_like"/>
    <property type="match status" value="1"/>
</dbReference>
<protein>
    <submittedName>
        <fullName evidence="15">Methyl-accepting chemotaxis sensory transducer with Cache sensor</fullName>
    </submittedName>
</protein>
<keyword evidence="5 11" id="KW-0812">Transmembrane</keyword>
<dbReference type="PROSITE" id="PS50192">
    <property type="entry name" value="T_SNARE"/>
    <property type="match status" value="1"/>
</dbReference>
<evidence type="ECO:0000256" key="4">
    <source>
        <dbReference type="ARBA" id="ARBA00022519"/>
    </source>
</evidence>
<evidence type="ECO:0000259" key="14">
    <source>
        <dbReference type="PROSITE" id="PS50885"/>
    </source>
</evidence>
<dbReference type="InterPro" id="IPR004089">
    <property type="entry name" value="MCPsignal_dom"/>
</dbReference>
<evidence type="ECO:0000256" key="6">
    <source>
        <dbReference type="ARBA" id="ARBA00022989"/>
    </source>
</evidence>
<evidence type="ECO:0000256" key="11">
    <source>
        <dbReference type="SAM" id="Phobius"/>
    </source>
</evidence>
<proteinExistence type="inferred from homology"/>
<dbReference type="CDD" id="cd11386">
    <property type="entry name" value="MCP_signal"/>
    <property type="match status" value="1"/>
</dbReference>
<keyword evidence="2" id="KW-1003">Cell membrane</keyword>
<evidence type="ECO:0000256" key="5">
    <source>
        <dbReference type="ARBA" id="ARBA00022692"/>
    </source>
</evidence>
<dbReference type="FunFam" id="1.10.287.950:FF:000001">
    <property type="entry name" value="Methyl-accepting chemotaxis sensory transducer"/>
    <property type="match status" value="1"/>
</dbReference>
<feature type="domain" description="HAMP" evidence="14">
    <location>
        <begin position="296"/>
        <end position="350"/>
    </location>
</feature>
<dbReference type="Pfam" id="PF00015">
    <property type="entry name" value="MCPsignal"/>
    <property type="match status" value="1"/>
</dbReference>
<dbReference type="InterPro" id="IPR029151">
    <property type="entry name" value="Sensor-like_sf"/>
</dbReference>
<dbReference type="PANTHER" id="PTHR32089:SF117">
    <property type="entry name" value="METHYL ACCEPTING SENSORY TRANSDUCER WITH CACHE_1 SMALL MOLECULE BINDING DOMAIN"/>
    <property type="match status" value="1"/>
</dbReference>
<dbReference type="AlphaFoldDB" id="A0A368ZUA5"/>
<evidence type="ECO:0000256" key="8">
    <source>
        <dbReference type="ARBA" id="ARBA00023224"/>
    </source>
</evidence>
<dbReference type="GO" id="GO:0006935">
    <property type="term" value="P:chemotaxis"/>
    <property type="evidence" value="ECO:0007669"/>
    <property type="project" value="UniProtKB-KW"/>
</dbReference>
<keyword evidence="8 10" id="KW-0807">Transducer</keyword>
<organism evidence="15 16">
    <name type="scientific">Marinomonas foliarum</name>
    <dbReference type="NCBI Taxonomy" id="491950"/>
    <lineage>
        <taxon>Bacteria</taxon>
        <taxon>Pseudomonadati</taxon>
        <taxon>Pseudomonadota</taxon>
        <taxon>Gammaproteobacteria</taxon>
        <taxon>Oceanospirillales</taxon>
        <taxon>Oceanospirillaceae</taxon>
        <taxon>Marinomonas</taxon>
    </lineage>
</organism>
<feature type="domain" description="Methyl-accepting transducer" evidence="12">
    <location>
        <begin position="355"/>
        <end position="591"/>
    </location>
</feature>
<evidence type="ECO:0000256" key="7">
    <source>
        <dbReference type="ARBA" id="ARBA00023136"/>
    </source>
</evidence>
<dbReference type="Proteomes" id="UP000253506">
    <property type="component" value="Unassembled WGS sequence"/>
</dbReference>
<dbReference type="CDD" id="cd06225">
    <property type="entry name" value="HAMP"/>
    <property type="match status" value="1"/>
</dbReference>
<feature type="transmembrane region" description="Helical" evidence="11">
    <location>
        <begin position="272"/>
        <end position="295"/>
    </location>
</feature>
<sequence length="627" mass="68498">MKVSHKVVLSASVVVVLAFSLYSWLQYSSLRSALLEKTTTSTQESSKALALQVDNWLQNKINLIEVIAQTVNADFSQETIQKAFDAPINKQEFLLLFGGLDTNGSRITNDPNWNPPGWDARKRPWYSTAQQHKQTILTEPYPDSVTGEILISAAATFRDQGTFKGAFGGDISLKTVSASVNALNFNNTGYAFLLSKDGKIISHPNASLNGKSVSSLLQDGVPTLSTDLVEKRLADNTPVYVSFSPLPNLYGSDWYVGVVLDEDKLFASVREFGWIAFWGTLIAALLVSIVLYFVVTRLLQPLRALHESLEEINGGQGDLTKRLAITSDDEFGHVSGEFNKFIDYLQRLIGEVKNQSHHIRENTDKTAESSVESSKQLYTQLNELDQLATAMHEMSATAHDVADNAQTAASRANQADVAAKEGEVIVDKTTTSIAQLTDQMGDVVTTINELVGYSDNIESILTVITDIADQTNLLALNAAIEAARAGEQGRGFAVVADEVRTLASKTQESTEQIKKMIQQLQAGVRGAEKAILESRKNANNTQQVADQAKVSLEAIRKSIIEINEMTIQIAAAAEEQSATSNEINRNTTNIRDISQSVSDAAQGQSVLCETMVEITVEQARSLDKFKV</sequence>
<feature type="domain" description="T-SNARE coiled-coil homology" evidence="13">
    <location>
        <begin position="542"/>
        <end position="590"/>
    </location>
</feature>
<dbReference type="SUPFAM" id="SSF58104">
    <property type="entry name" value="Methyl-accepting chemotaxis protein (MCP) signaling domain"/>
    <property type="match status" value="1"/>
</dbReference>
<dbReference type="SMART" id="SM00304">
    <property type="entry name" value="HAMP"/>
    <property type="match status" value="1"/>
</dbReference>
<dbReference type="GO" id="GO:0005886">
    <property type="term" value="C:plasma membrane"/>
    <property type="evidence" value="ECO:0007669"/>
    <property type="project" value="UniProtKB-SubCell"/>
</dbReference>
<keyword evidence="7 11" id="KW-0472">Membrane</keyword>
<evidence type="ECO:0000256" key="1">
    <source>
        <dbReference type="ARBA" id="ARBA00004429"/>
    </source>
</evidence>
<dbReference type="RefSeq" id="WP_114412484.1">
    <property type="nucleotide sequence ID" value="NZ_QPJQ01000021.1"/>
</dbReference>
<dbReference type="InterPro" id="IPR003660">
    <property type="entry name" value="HAMP_dom"/>
</dbReference>
<accession>A0A368ZUA5</accession>
<dbReference type="GO" id="GO:0007165">
    <property type="term" value="P:signal transduction"/>
    <property type="evidence" value="ECO:0007669"/>
    <property type="project" value="UniProtKB-KW"/>
</dbReference>
<dbReference type="Pfam" id="PF00672">
    <property type="entry name" value="HAMP"/>
    <property type="match status" value="1"/>
</dbReference>
<name>A0A368ZUA5_9GAMM</name>
<comment type="caution">
    <text evidence="15">The sequence shown here is derived from an EMBL/GenBank/DDBJ whole genome shotgun (WGS) entry which is preliminary data.</text>
</comment>
<dbReference type="PROSITE" id="PS50111">
    <property type="entry name" value="CHEMOTAXIS_TRANSDUC_2"/>
    <property type="match status" value="1"/>
</dbReference>
<evidence type="ECO:0000256" key="2">
    <source>
        <dbReference type="ARBA" id="ARBA00022475"/>
    </source>
</evidence>
<dbReference type="Gene3D" id="3.30.450.20">
    <property type="entry name" value="PAS domain"/>
    <property type="match status" value="2"/>
</dbReference>
<evidence type="ECO:0000256" key="3">
    <source>
        <dbReference type="ARBA" id="ARBA00022500"/>
    </source>
</evidence>
<dbReference type="PROSITE" id="PS50885">
    <property type="entry name" value="HAMP"/>
    <property type="match status" value="1"/>
</dbReference>
<evidence type="ECO:0000313" key="16">
    <source>
        <dbReference type="Proteomes" id="UP000253506"/>
    </source>
</evidence>
<dbReference type="InterPro" id="IPR033479">
    <property type="entry name" value="dCache_1"/>
</dbReference>
<dbReference type="SMART" id="SM00283">
    <property type="entry name" value="MA"/>
    <property type="match status" value="1"/>
</dbReference>
<evidence type="ECO:0000259" key="13">
    <source>
        <dbReference type="PROSITE" id="PS50192"/>
    </source>
</evidence>
<feature type="transmembrane region" description="Helical" evidence="11">
    <location>
        <begin position="7"/>
        <end position="25"/>
    </location>
</feature>
<comment type="subcellular location">
    <subcellularLocation>
        <location evidence="1">Cell inner membrane</location>
        <topology evidence="1">Multi-pass membrane protein</topology>
    </subcellularLocation>
</comment>
<evidence type="ECO:0000256" key="10">
    <source>
        <dbReference type="PROSITE-ProRule" id="PRU00284"/>
    </source>
</evidence>
<evidence type="ECO:0000313" key="15">
    <source>
        <dbReference type="EMBL" id="RCX00553.1"/>
    </source>
</evidence>
<dbReference type="Pfam" id="PF02743">
    <property type="entry name" value="dCache_1"/>
    <property type="match status" value="1"/>
</dbReference>
<evidence type="ECO:0000259" key="12">
    <source>
        <dbReference type="PROSITE" id="PS50111"/>
    </source>
</evidence>
<keyword evidence="3" id="KW-0145">Chemotaxis</keyword>
<dbReference type="Gene3D" id="1.10.287.950">
    <property type="entry name" value="Methyl-accepting chemotaxis protein"/>
    <property type="match status" value="1"/>
</dbReference>
<dbReference type="PANTHER" id="PTHR32089">
    <property type="entry name" value="METHYL-ACCEPTING CHEMOTAXIS PROTEIN MCPB"/>
    <property type="match status" value="1"/>
</dbReference>
<keyword evidence="6 11" id="KW-1133">Transmembrane helix</keyword>